<dbReference type="EMBL" id="OEJX01000017">
    <property type="protein sequence ID" value="SOR61029.1"/>
    <property type="molecule type" value="Genomic_DNA"/>
</dbReference>
<proteinExistence type="predicted"/>
<gene>
    <name evidence="1" type="ORF">LMANV2_240081</name>
</gene>
<evidence type="ECO:0000313" key="2">
    <source>
        <dbReference type="Proteomes" id="UP000234460"/>
    </source>
</evidence>
<evidence type="ECO:0000313" key="1">
    <source>
        <dbReference type="EMBL" id="SOR61029.1"/>
    </source>
</evidence>
<accession>A0AAQ1SND6</accession>
<dbReference type="RefSeq" id="WP_170317381.1">
    <property type="nucleotide sequence ID" value="NZ_CP011931.1"/>
</dbReference>
<organism evidence="1 2">
    <name type="scientific">Leptospira interrogans serovar Manilae</name>
    <dbReference type="NCBI Taxonomy" id="214675"/>
    <lineage>
        <taxon>Bacteria</taxon>
        <taxon>Pseudomonadati</taxon>
        <taxon>Spirochaetota</taxon>
        <taxon>Spirochaetia</taxon>
        <taxon>Leptospirales</taxon>
        <taxon>Leptospiraceae</taxon>
        <taxon>Leptospira</taxon>
    </lineage>
</organism>
<protein>
    <submittedName>
        <fullName evidence="1">Uncharacterized protein</fullName>
    </submittedName>
</protein>
<reference evidence="1 2" key="1">
    <citation type="submission" date="2017-11" db="EMBL/GenBank/DDBJ databases">
        <authorList>
            <person name="Lechat P."/>
        </authorList>
    </citation>
    <scope>NUCLEOTIDE SEQUENCE [LARGE SCALE GENOMIC DNA]</scope>
    <source>
        <strain evidence="1">L495</strain>
    </source>
</reference>
<dbReference type="Proteomes" id="UP000234460">
    <property type="component" value="Chromosome LMANV2"/>
</dbReference>
<dbReference type="AlphaFoldDB" id="A0AAQ1SND6"/>
<sequence>MATQCLASTVTRSNSANTSLNSMYRLYGRSAGQNLEFIGQLYIKFILN</sequence>
<comment type="caution">
    <text evidence="1">The sequence shown here is derived from an EMBL/GenBank/DDBJ whole genome shotgun (WGS) entry which is preliminary data.</text>
</comment>
<name>A0AAQ1SND6_LEPIR</name>